<comment type="caution">
    <text evidence="2">The sequence shown here is derived from an EMBL/GenBank/DDBJ whole genome shotgun (WGS) entry which is preliminary data.</text>
</comment>
<feature type="region of interest" description="Disordered" evidence="1">
    <location>
        <begin position="170"/>
        <end position="215"/>
    </location>
</feature>
<evidence type="ECO:0000256" key="1">
    <source>
        <dbReference type="SAM" id="MobiDB-lite"/>
    </source>
</evidence>
<keyword evidence="3" id="KW-1185">Reference proteome</keyword>
<proteinExistence type="predicted"/>
<evidence type="ECO:0000313" key="2">
    <source>
        <dbReference type="EMBL" id="KAJ4444943.1"/>
    </source>
</evidence>
<reference evidence="2 3" key="1">
    <citation type="journal article" date="2022" name="Allergy">
        <title>Genome assembly and annotation of Periplaneta americana reveal a comprehensive cockroach allergen profile.</title>
        <authorList>
            <person name="Wang L."/>
            <person name="Xiong Q."/>
            <person name="Saelim N."/>
            <person name="Wang L."/>
            <person name="Nong W."/>
            <person name="Wan A.T."/>
            <person name="Shi M."/>
            <person name="Liu X."/>
            <person name="Cao Q."/>
            <person name="Hui J.H.L."/>
            <person name="Sookrung N."/>
            <person name="Leung T.F."/>
            <person name="Tungtrongchitr A."/>
            <person name="Tsui S.K.W."/>
        </authorList>
    </citation>
    <scope>NUCLEOTIDE SEQUENCE [LARGE SCALE GENOMIC DNA]</scope>
    <source>
        <strain evidence="2">PWHHKU_190912</strain>
    </source>
</reference>
<organism evidence="2 3">
    <name type="scientific">Periplaneta americana</name>
    <name type="common">American cockroach</name>
    <name type="synonym">Blatta americana</name>
    <dbReference type="NCBI Taxonomy" id="6978"/>
    <lineage>
        <taxon>Eukaryota</taxon>
        <taxon>Metazoa</taxon>
        <taxon>Ecdysozoa</taxon>
        <taxon>Arthropoda</taxon>
        <taxon>Hexapoda</taxon>
        <taxon>Insecta</taxon>
        <taxon>Pterygota</taxon>
        <taxon>Neoptera</taxon>
        <taxon>Polyneoptera</taxon>
        <taxon>Dictyoptera</taxon>
        <taxon>Blattodea</taxon>
        <taxon>Blattoidea</taxon>
        <taxon>Blattidae</taxon>
        <taxon>Blattinae</taxon>
        <taxon>Periplaneta</taxon>
    </lineage>
</organism>
<sequence>MLVIRLFHFEDEQSNTFVSTVRDTTAKKGEEYNGLCNFLHSPVISSLLVPNIFLITLFSYILNPPLDTLKMLRVLANGSWRLKRPHMPSEGLILFFSQIKEEKKVPLVRKVVALLFGLYKSSSERDGGHRIKNAWVRYTIKLQLGVDRGSRLAFVQLRLPDWIRSDMELPLGNSSSDDDNEYHDNDDDDYDDDDETRVMGTKERIRRTVGRPWKR</sequence>
<feature type="compositionally biased region" description="Basic residues" evidence="1">
    <location>
        <begin position="204"/>
        <end position="215"/>
    </location>
</feature>
<gene>
    <name evidence="2" type="ORF">ANN_06742</name>
</gene>
<evidence type="ECO:0000313" key="3">
    <source>
        <dbReference type="Proteomes" id="UP001148838"/>
    </source>
</evidence>
<name>A0ABQ8TEA6_PERAM</name>
<dbReference type="Proteomes" id="UP001148838">
    <property type="component" value="Unassembled WGS sequence"/>
</dbReference>
<accession>A0ABQ8TEA6</accession>
<feature type="compositionally biased region" description="Acidic residues" evidence="1">
    <location>
        <begin position="176"/>
        <end position="195"/>
    </location>
</feature>
<protein>
    <submittedName>
        <fullName evidence="2">Uncharacterized protein</fullName>
    </submittedName>
</protein>
<dbReference type="EMBL" id="JAJSOF020000011">
    <property type="protein sequence ID" value="KAJ4444943.1"/>
    <property type="molecule type" value="Genomic_DNA"/>
</dbReference>